<dbReference type="Proteomes" id="UP000194903">
    <property type="component" value="Unassembled WGS sequence"/>
</dbReference>
<dbReference type="EMBL" id="NHOC01000009">
    <property type="protein sequence ID" value="OUM19884.1"/>
    <property type="molecule type" value="Genomic_DNA"/>
</dbReference>
<dbReference type="CDD" id="cd00291">
    <property type="entry name" value="SirA_YedF_YeeD"/>
    <property type="match status" value="1"/>
</dbReference>
<comment type="caution">
    <text evidence="3">The sequence shown here is derived from an EMBL/GenBank/DDBJ whole genome shotgun (WGS) entry which is preliminary data.</text>
</comment>
<dbReference type="PANTHER" id="PTHR33279:SF6">
    <property type="entry name" value="SULFUR CARRIER PROTEIN YEDF-RELATED"/>
    <property type="match status" value="1"/>
</dbReference>
<dbReference type="GO" id="GO:0016740">
    <property type="term" value="F:transferase activity"/>
    <property type="evidence" value="ECO:0007669"/>
    <property type="project" value="UniProtKB-KW"/>
</dbReference>
<evidence type="ECO:0000256" key="1">
    <source>
        <dbReference type="ARBA" id="ARBA00008984"/>
    </source>
</evidence>
<comment type="similarity">
    <text evidence="1">Belongs to the sulfur carrier protein TusA family.</text>
</comment>
<dbReference type="InterPro" id="IPR019870">
    <property type="entry name" value="Se_metab_YedF"/>
</dbReference>
<protein>
    <submittedName>
        <fullName evidence="3">Sulfurtransferase-like selenium metabolism protein YedF</fullName>
    </submittedName>
</protein>
<dbReference type="NCBIfam" id="TIGR03527">
    <property type="entry name" value="selenium_YedF"/>
    <property type="match status" value="1"/>
</dbReference>
<dbReference type="RefSeq" id="WP_087021004.1">
    <property type="nucleotide sequence ID" value="NZ_CP178353.1"/>
</dbReference>
<accession>A0A252F253</accession>
<evidence type="ECO:0000313" key="4">
    <source>
        <dbReference type="Proteomes" id="UP000194903"/>
    </source>
</evidence>
<proteinExistence type="inferred from homology"/>
<dbReference type="PROSITE" id="PS01148">
    <property type="entry name" value="UPF0033"/>
    <property type="match status" value="1"/>
</dbReference>
<dbReference type="PANTHER" id="PTHR33279">
    <property type="entry name" value="SULFUR CARRIER PROTEIN YEDF-RELATED"/>
    <property type="match status" value="1"/>
</dbReference>
<evidence type="ECO:0000259" key="2">
    <source>
        <dbReference type="PROSITE" id="PS01148"/>
    </source>
</evidence>
<dbReference type="AlphaFoldDB" id="A0A252F253"/>
<organism evidence="3 4">
    <name type="scientific">Butyricicoccus porcorum</name>
    <dbReference type="NCBI Taxonomy" id="1945634"/>
    <lineage>
        <taxon>Bacteria</taxon>
        <taxon>Bacillati</taxon>
        <taxon>Bacillota</taxon>
        <taxon>Clostridia</taxon>
        <taxon>Eubacteriales</taxon>
        <taxon>Butyricicoccaceae</taxon>
        <taxon>Butyricicoccus</taxon>
    </lineage>
</organism>
<dbReference type="InterPro" id="IPR001455">
    <property type="entry name" value="TusA-like"/>
</dbReference>
<evidence type="ECO:0000313" key="3">
    <source>
        <dbReference type="EMBL" id="OUM19884.1"/>
    </source>
</evidence>
<dbReference type="Pfam" id="PF01206">
    <property type="entry name" value="TusA"/>
    <property type="match status" value="1"/>
</dbReference>
<dbReference type="Gene3D" id="3.30.110.40">
    <property type="entry name" value="TusA-like domain"/>
    <property type="match status" value="1"/>
</dbReference>
<reference evidence="3 4" key="1">
    <citation type="submission" date="2017-05" db="EMBL/GenBank/DDBJ databases">
        <title>Butyricicoccus porcorum sp. nov. a butyrate-producing bacterium from the swine intestinal tract.</title>
        <authorList>
            <person name="Trachsel J."/>
            <person name="Humphrey S."/>
            <person name="Allen H.K."/>
        </authorList>
    </citation>
    <scope>NUCLEOTIDE SEQUENCE [LARGE SCALE GENOMIC DNA]</scope>
    <source>
        <strain evidence="3">BB10</strain>
    </source>
</reference>
<keyword evidence="4" id="KW-1185">Reference proteome</keyword>
<dbReference type="SUPFAM" id="SSF75169">
    <property type="entry name" value="DsrEFH-like"/>
    <property type="match status" value="1"/>
</dbReference>
<name>A0A252F253_9FIRM</name>
<gene>
    <name evidence="3" type="ORF">CBW42_10400</name>
</gene>
<dbReference type="InterPro" id="IPR027396">
    <property type="entry name" value="DsrEFH-like"/>
</dbReference>
<sequence>MTTVDAKGMACPLPVVEAKKAMAQAAEGEIIRVLVDNEIAVQNLTKMAQQKHCAVTDGATEDGAYFVEITMGAQTEIRADEPTSCQPAPSGKTVVVLSSDTIGSGNDELGHALMKGFVFALTQMDTVPDTVLLYNGGAKLSSEVPETIADLKKLEEAGCEVLTCGTCLNFYGLTEKLAVGSVTNMYVICETMSQAGKVIRP</sequence>
<dbReference type="OrthoDB" id="9801500at2"/>
<dbReference type="SUPFAM" id="SSF64307">
    <property type="entry name" value="SirA-like"/>
    <property type="match status" value="1"/>
</dbReference>
<dbReference type="InterPro" id="IPR036868">
    <property type="entry name" value="TusA-like_sf"/>
</dbReference>
<keyword evidence="3" id="KW-0808">Transferase</keyword>
<feature type="domain" description="UPF0033" evidence="2">
    <location>
        <begin position="4"/>
        <end position="28"/>
    </location>
</feature>